<dbReference type="Proteomes" id="UP000789595">
    <property type="component" value="Unassembled WGS sequence"/>
</dbReference>
<sequence>MRLGLLLAATAWAWSPLRLQDQYLACASRKLPKFEVFTSFRSISNKQGDHSLFARDFYNTFLSYWPPEHRLVVLHENDQRTARPVQRLVQCLQRATCLSKPVARPFDLSALIAEHKVADTSHEVNANFTSIDDVQMQAWKYVLDWHSEAELLGVLDDDACLLDHVIRGDLMTCSDKIIVRGVRFERRPIKTKHETSNSFLGISSDVNFMVDFPVVFWRGHLEAFRRHVVRHVLQEDYSPQNWWRAVSQLLKKGWRPSEYSNLMGFALMSEEWRARYDFQVVPNHQRPVMGVASHKLGTCSIPQKTLRDRDADDFVRATFDKWLYPRDAAPYVTDAKPGLLAENDWNGRVDQSWSTYERRVRDSPSFLRFLTLRQKALLAHASGRNVSLREACGMEIHATWARCFEDVRTPVGKVWGGPLVYRPAA</sequence>
<gene>
    <name evidence="2" type="ORF">PECAL_5P05840</name>
</gene>
<dbReference type="EMBL" id="CAKKNE010000005">
    <property type="protein sequence ID" value="CAH0376030.1"/>
    <property type="molecule type" value="Genomic_DNA"/>
</dbReference>
<evidence type="ECO:0000313" key="2">
    <source>
        <dbReference type="EMBL" id="CAH0376030.1"/>
    </source>
</evidence>
<comment type="caution">
    <text evidence="2">The sequence shown here is derived from an EMBL/GenBank/DDBJ whole genome shotgun (WGS) entry which is preliminary data.</text>
</comment>
<protein>
    <recommendedName>
        <fullName evidence="4">Protein xylosyltransferase</fullName>
    </recommendedName>
</protein>
<feature type="signal peptide" evidence="1">
    <location>
        <begin position="1"/>
        <end position="19"/>
    </location>
</feature>
<proteinExistence type="predicted"/>
<keyword evidence="3" id="KW-1185">Reference proteome</keyword>
<reference evidence="2" key="1">
    <citation type="submission" date="2021-11" db="EMBL/GenBank/DDBJ databases">
        <authorList>
            <consortium name="Genoscope - CEA"/>
            <person name="William W."/>
        </authorList>
    </citation>
    <scope>NUCLEOTIDE SEQUENCE</scope>
</reference>
<dbReference type="AlphaFoldDB" id="A0A8J2X2F8"/>
<feature type="chain" id="PRO_5035285676" description="Protein xylosyltransferase" evidence="1">
    <location>
        <begin position="20"/>
        <end position="425"/>
    </location>
</feature>
<organism evidence="2 3">
    <name type="scientific">Pelagomonas calceolata</name>
    <dbReference type="NCBI Taxonomy" id="35677"/>
    <lineage>
        <taxon>Eukaryota</taxon>
        <taxon>Sar</taxon>
        <taxon>Stramenopiles</taxon>
        <taxon>Ochrophyta</taxon>
        <taxon>Pelagophyceae</taxon>
        <taxon>Pelagomonadales</taxon>
        <taxon>Pelagomonadaceae</taxon>
        <taxon>Pelagomonas</taxon>
    </lineage>
</organism>
<evidence type="ECO:0000256" key="1">
    <source>
        <dbReference type="SAM" id="SignalP"/>
    </source>
</evidence>
<keyword evidence="1" id="KW-0732">Signal</keyword>
<accession>A0A8J2X2F8</accession>
<evidence type="ECO:0000313" key="3">
    <source>
        <dbReference type="Proteomes" id="UP000789595"/>
    </source>
</evidence>
<name>A0A8J2X2F8_9STRA</name>
<evidence type="ECO:0008006" key="4">
    <source>
        <dbReference type="Google" id="ProtNLM"/>
    </source>
</evidence>